<feature type="transmembrane region" description="Helical" evidence="1">
    <location>
        <begin position="193"/>
        <end position="213"/>
    </location>
</feature>
<dbReference type="Proteomes" id="UP000029839">
    <property type="component" value="Unassembled WGS sequence"/>
</dbReference>
<dbReference type="EMBL" id="AXCY01000004">
    <property type="protein sequence ID" value="KGM12485.1"/>
    <property type="molecule type" value="Genomic_DNA"/>
</dbReference>
<proteinExistence type="predicted"/>
<keyword evidence="3" id="KW-1185">Reference proteome</keyword>
<name>A0A0A0BWY4_9CELL</name>
<keyword evidence="1" id="KW-1133">Transmembrane helix</keyword>
<reference evidence="2 3" key="1">
    <citation type="submission" date="2013-08" db="EMBL/GenBank/DDBJ databases">
        <title>Genome sequencing of Cellulomonas carbonis T26.</title>
        <authorList>
            <person name="Chen F."/>
            <person name="Li Y."/>
            <person name="Wang G."/>
        </authorList>
    </citation>
    <scope>NUCLEOTIDE SEQUENCE [LARGE SCALE GENOMIC DNA]</scope>
    <source>
        <strain evidence="2 3">T26</strain>
    </source>
</reference>
<dbReference type="RefSeq" id="WP_052425821.1">
    <property type="nucleotide sequence ID" value="NZ_AXCY01000004.1"/>
</dbReference>
<reference evidence="2 3" key="2">
    <citation type="journal article" date="2015" name="Stand. Genomic Sci.">
        <title>Draft genome sequence of Cellulomonas carbonis T26(T) and comparative analysis of six Cellulomonas genomes.</title>
        <authorList>
            <person name="Zhuang W."/>
            <person name="Zhang S."/>
            <person name="Xia X."/>
            <person name="Wang G."/>
        </authorList>
    </citation>
    <scope>NUCLEOTIDE SEQUENCE [LARGE SCALE GENOMIC DNA]</scope>
    <source>
        <strain evidence="2 3">T26</strain>
    </source>
</reference>
<feature type="transmembrane region" description="Helical" evidence="1">
    <location>
        <begin position="120"/>
        <end position="138"/>
    </location>
</feature>
<evidence type="ECO:0000313" key="3">
    <source>
        <dbReference type="Proteomes" id="UP000029839"/>
    </source>
</evidence>
<comment type="caution">
    <text evidence="2">The sequence shown here is derived from an EMBL/GenBank/DDBJ whole genome shotgun (WGS) entry which is preliminary data.</text>
</comment>
<feature type="transmembrane region" description="Helical" evidence="1">
    <location>
        <begin position="82"/>
        <end position="100"/>
    </location>
</feature>
<sequence length="282" mass="29034">MSGASRRTGDLPRGVRPVLAVFCVLTAAGFVALALRATRTAETFAWTIDPPLTAAFLGAGYGAGFVLSVLSLRSGRWSQVRVPFLTVLVFTVLTTAATFVHLDRMHVVTPGSGPFAVPAAWVWLVVYVVVPVAMLAVVARRPGPGRVGLRVPMPRALAVALVAEGLVLGAVGVVLWVAPSSAAAVWPWALTPLTARAVASWLVAFGVAAALAVRARDLVRLRVPAIAYTTFGLLELTVLAVHGPGTVDGGPLTAAYVALLVAVVLTGAAGLVLLRRAGVSGA</sequence>
<feature type="transmembrane region" description="Helical" evidence="1">
    <location>
        <begin position="52"/>
        <end position="70"/>
    </location>
</feature>
<evidence type="ECO:0000256" key="1">
    <source>
        <dbReference type="SAM" id="Phobius"/>
    </source>
</evidence>
<feature type="transmembrane region" description="Helical" evidence="1">
    <location>
        <begin position="225"/>
        <end position="242"/>
    </location>
</feature>
<keyword evidence="1" id="KW-0472">Membrane</keyword>
<dbReference type="OrthoDB" id="3078421at2"/>
<organism evidence="2 3">
    <name type="scientific">Cellulomonas carbonis T26</name>
    <dbReference type="NCBI Taxonomy" id="947969"/>
    <lineage>
        <taxon>Bacteria</taxon>
        <taxon>Bacillati</taxon>
        <taxon>Actinomycetota</taxon>
        <taxon>Actinomycetes</taxon>
        <taxon>Micrococcales</taxon>
        <taxon>Cellulomonadaceae</taxon>
        <taxon>Cellulomonas</taxon>
    </lineage>
</organism>
<evidence type="ECO:0000313" key="2">
    <source>
        <dbReference type="EMBL" id="KGM12485.1"/>
    </source>
</evidence>
<gene>
    <name evidence="2" type="ORF">N868_11895</name>
</gene>
<feature type="transmembrane region" description="Helical" evidence="1">
    <location>
        <begin position="254"/>
        <end position="274"/>
    </location>
</feature>
<accession>A0A0A0BWY4</accession>
<keyword evidence="1" id="KW-0812">Transmembrane</keyword>
<feature type="transmembrane region" description="Helical" evidence="1">
    <location>
        <begin position="158"/>
        <end position="178"/>
    </location>
</feature>
<protein>
    <submittedName>
        <fullName evidence="2">Uncharacterized protein</fullName>
    </submittedName>
</protein>
<dbReference type="AlphaFoldDB" id="A0A0A0BWY4"/>